<dbReference type="AlphaFoldDB" id="A0A2S5B105"/>
<feature type="domain" description="Cytochrome b5 heme-binding" evidence="1">
    <location>
        <begin position="1"/>
        <end position="46"/>
    </location>
</feature>
<dbReference type="EC" id="1.1.2.3" evidence="2"/>
<dbReference type="STRING" id="741276.A0A2S5B105"/>
<dbReference type="EMBL" id="PJQD01000116">
    <property type="protein sequence ID" value="POY70467.1"/>
    <property type="molecule type" value="Genomic_DNA"/>
</dbReference>
<dbReference type="Gene3D" id="3.10.120.10">
    <property type="entry name" value="Cytochrome b5-like heme/steroid binding domain"/>
    <property type="match status" value="1"/>
</dbReference>
<evidence type="ECO:0000313" key="2">
    <source>
        <dbReference type="EMBL" id="POY70467.1"/>
    </source>
</evidence>
<proteinExistence type="predicted"/>
<dbReference type="InterPro" id="IPR036400">
    <property type="entry name" value="Cyt_B5-like_heme/steroid_sf"/>
</dbReference>
<dbReference type="PROSITE" id="PS50255">
    <property type="entry name" value="CYTOCHROME_B5_2"/>
    <property type="match status" value="1"/>
</dbReference>
<gene>
    <name evidence="2" type="ORF">BMF94_6535</name>
</gene>
<organism evidence="2 3">
    <name type="scientific">Rhodotorula taiwanensis</name>
    <dbReference type="NCBI Taxonomy" id="741276"/>
    <lineage>
        <taxon>Eukaryota</taxon>
        <taxon>Fungi</taxon>
        <taxon>Dikarya</taxon>
        <taxon>Basidiomycota</taxon>
        <taxon>Pucciniomycotina</taxon>
        <taxon>Microbotryomycetes</taxon>
        <taxon>Sporidiobolales</taxon>
        <taxon>Sporidiobolaceae</taxon>
        <taxon>Rhodotorula</taxon>
    </lineage>
</organism>
<evidence type="ECO:0000259" key="1">
    <source>
        <dbReference type="PROSITE" id="PS50255"/>
    </source>
</evidence>
<reference evidence="2 3" key="1">
    <citation type="journal article" date="2018" name="Front. Microbiol.">
        <title>Prospects for Fungal Bioremediation of Acidic Radioactive Waste Sites: Characterization and Genome Sequence of Rhodotorula taiwanensis MD1149.</title>
        <authorList>
            <person name="Tkavc R."/>
            <person name="Matrosova V.Y."/>
            <person name="Grichenko O.E."/>
            <person name="Gostincar C."/>
            <person name="Volpe R.P."/>
            <person name="Klimenkova P."/>
            <person name="Gaidamakova E.K."/>
            <person name="Zhou C.E."/>
            <person name="Stewart B.J."/>
            <person name="Lyman M.G."/>
            <person name="Malfatti S.A."/>
            <person name="Rubinfeld B."/>
            <person name="Courtot M."/>
            <person name="Singh J."/>
            <person name="Dalgard C.L."/>
            <person name="Hamilton T."/>
            <person name="Frey K.G."/>
            <person name="Gunde-Cimerman N."/>
            <person name="Dugan L."/>
            <person name="Daly M.J."/>
        </authorList>
    </citation>
    <scope>NUCLEOTIDE SEQUENCE [LARGE SCALE GENOMIC DNA]</scope>
    <source>
        <strain evidence="2 3">MD1149</strain>
    </source>
</reference>
<accession>A0A2S5B105</accession>
<comment type="caution">
    <text evidence="2">The sequence shown here is derived from an EMBL/GenBank/DDBJ whole genome shotgun (WGS) entry which is preliminary data.</text>
</comment>
<protein>
    <submittedName>
        <fullName evidence="2">Putative L-lactate dehydrogenase (Cytochrome)</fullName>
        <ecNumber evidence="2">1.1.2.3</ecNumber>
    </submittedName>
</protein>
<evidence type="ECO:0000313" key="3">
    <source>
        <dbReference type="Proteomes" id="UP000237144"/>
    </source>
</evidence>
<dbReference type="GO" id="GO:0004460">
    <property type="term" value="F:L-lactate dehydrogenase (cytochrome) activity"/>
    <property type="evidence" value="ECO:0007669"/>
    <property type="project" value="UniProtKB-EC"/>
</dbReference>
<keyword evidence="2" id="KW-0560">Oxidoreductase</keyword>
<name>A0A2S5B105_9BASI</name>
<dbReference type="Proteomes" id="UP000237144">
    <property type="component" value="Unassembled WGS sequence"/>
</dbReference>
<dbReference type="SUPFAM" id="SSF55856">
    <property type="entry name" value="Cytochrome b5-like heme/steroid binding domain"/>
    <property type="match status" value="1"/>
</dbReference>
<keyword evidence="3" id="KW-1185">Reference proteome</keyword>
<dbReference type="OrthoDB" id="260519at2759"/>
<dbReference type="InterPro" id="IPR001199">
    <property type="entry name" value="Cyt_B5-like_heme/steroid-bd"/>
</dbReference>
<dbReference type="Pfam" id="PF00173">
    <property type="entry name" value="Cyt-b5"/>
    <property type="match status" value="1"/>
</dbReference>
<sequence length="46" mass="4980">MLRGNDVAAHNSADSLWMIIHGKFAPSHPGGMKILLKYAGKDATEE</sequence>